<accession>A0ABT4DN97</accession>
<evidence type="ECO:0000313" key="3">
    <source>
        <dbReference type="EMBL" id="MCY9518711.1"/>
    </source>
</evidence>
<comment type="caution">
    <text evidence="3">The sequence shown here is derived from an EMBL/GenBank/DDBJ whole genome shotgun (WGS) entry which is preliminary data.</text>
</comment>
<dbReference type="GeneID" id="77000440"/>
<reference evidence="3 4" key="1">
    <citation type="submission" date="2022-05" db="EMBL/GenBank/DDBJ databases">
        <title>Genome Sequencing of Bee-Associated Microbes.</title>
        <authorList>
            <person name="Dunlap C."/>
        </authorList>
    </citation>
    <scope>NUCLEOTIDE SEQUENCE [LARGE SCALE GENOMIC DNA]</scope>
    <source>
        <strain evidence="3 4">NRRL NRS-1438</strain>
    </source>
</reference>
<evidence type="ECO:0000256" key="1">
    <source>
        <dbReference type="SAM" id="MobiDB-lite"/>
    </source>
</evidence>
<dbReference type="Proteomes" id="UP001207626">
    <property type="component" value="Unassembled WGS sequence"/>
</dbReference>
<gene>
    <name evidence="3" type="ORF">M5X09_03340</name>
</gene>
<keyword evidence="2" id="KW-0472">Membrane</keyword>
<keyword evidence="2" id="KW-1133">Transmembrane helix</keyword>
<keyword evidence="2" id="KW-0812">Transmembrane</keyword>
<dbReference type="RefSeq" id="WP_176392822.1">
    <property type="nucleotide sequence ID" value="NZ_JAFFHZ010000001.1"/>
</dbReference>
<dbReference type="EMBL" id="JAMDLW010000002">
    <property type="protein sequence ID" value="MCY9518711.1"/>
    <property type="molecule type" value="Genomic_DNA"/>
</dbReference>
<keyword evidence="4" id="KW-1185">Reference proteome</keyword>
<proteinExistence type="predicted"/>
<evidence type="ECO:0000313" key="4">
    <source>
        <dbReference type="Proteomes" id="UP001207626"/>
    </source>
</evidence>
<feature type="region of interest" description="Disordered" evidence="1">
    <location>
        <begin position="1"/>
        <end position="24"/>
    </location>
</feature>
<name>A0ABT4DN97_9BACL</name>
<protein>
    <submittedName>
        <fullName evidence="3">Uncharacterized protein</fullName>
    </submittedName>
</protein>
<organism evidence="3 4">
    <name type="scientific">Paenibacillus apiarius</name>
    <dbReference type="NCBI Taxonomy" id="46240"/>
    <lineage>
        <taxon>Bacteria</taxon>
        <taxon>Bacillati</taxon>
        <taxon>Bacillota</taxon>
        <taxon>Bacilli</taxon>
        <taxon>Bacillales</taxon>
        <taxon>Paenibacillaceae</taxon>
        <taxon>Paenibacillus</taxon>
    </lineage>
</organism>
<evidence type="ECO:0000256" key="2">
    <source>
        <dbReference type="SAM" id="Phobius"/>
    </source>
</evidence>
<feature type="transmembrane region" description="Helical" evidence="2">
    <location>
        <begin position="34"/>
        <end position="54"/>
    </location>
</feature>
<sequence>MNQINEQEQHELTKKQGKHSSGLKTDMKVINRDMMNIVMFIVLSAAVIAALYFLL</sequence>